<dbReference type="RefSeq" id="WP_199021268.1">
    <property type="nucleotide sequence ID" value="NZ_JAELUP010000103.1"/>
</dbReference>
<dbReference type="Proteomes" id="UP000640274">
    <property type="component" value="Unassembled WGS sequence"/>
</dbReference>
<evidence type="ECO:0000313" key="2">
    <source>
        <dbReference type="Proteomes" id="UP000640274"/>
    </source>
</evidence>
<evidence type="ECO:0000313" key="1">
    <source>
        <dbReference type="EMBL" id="MBJ6363752.1"/>
    </source>
</evidence>
<proteinExistence type="predicted"/>
<dbReference type="AlphaFoldDB" id="A0A934J2U7"/>
<gene>
    <name evidence="1" type="ORF">JFN88_21295</name>
</gene>
<name>A0A934J2U7_9BACL</name>
<organism evidence="1 2">
    <name type="scientific">Paenibacillus roseus</name>
    <dbReference type="NCBI Taxonomy" id="2798579"/>
    <lineage>
        <taxon>Bacteria</taxon>
        <taxon>Bacillati</taxon>
        <taxon>Bacillota</taxon>
        <taxon>Bacilli</taxon>
        <taxon>Bacillales</taxon>
        <taxon>Paenibacillaceae</taxon>
        <taxon>Paenibacillus</taxon>
    </lineage>
</organism>
<dbReference type="InterPro" id="IPR008930">
    <property type="entry name" value="Terpenoid_cyclase/PrenylTrfase"/>
</dbReference>
<dbReference type="EMBL" id="JAELUP010000103">
    <property type="protein sequence ID" value="MBJ6363752.1"/>
    <property type="molecule type" value="Genomic_DNA"/>
</dbReference>
<sequence>MTDTRRLLSKAHDYIYSNARLLDRRRYEFHFGNGTAEAVIDALRPYQNRDGGFGGALEPDIRDPLSQPVPTEFALQVMDEVGLFDSGILEGVRLYLKNVAISGTGGFPRALRSINLAPHAPWWQTEDDTGPSLNPTGLILAKLYKQQVVTSFYEEEWFLQSDAYFRANMHKADQKDYHDVIQCIAFVEHAPGDAATEQMTGLLTDWLKSEDLVQRNPYAEGYVQKILDWFPAPDCFGVSGIPEAIITSHLDALVAQQQEDGGWMIPWPALSPACLSEWRGMVTVNKLLILKAYGSL</sequence>
<dbReference type="SUPFAM" id="SSF48239">
    <property type="entry name" value="Terpenoid cyclases/Protein prenyltransferases"/>
    <property type="match status" value="1"/>
</dbReference>
<keyword evidence="2" id="KW-1185">Reference proteome</keyword>
<reference evidence="1" key="1">
    <citation type="submission" date="2020-12" db="EMBL/GenBank/DDBJ databases">
        <authorList>
            <person name="Huq M.A."/>
        </authorList>
    </citation>
    <scope>NUCLEOTIDE SEQUENCE</scope>
    <source>
        <strain evidence="1">MAHUQ-46</strain>
    </source>
</reference>
<comment type="caution">
    <text evidence="1">The sequence shown here is derived from an EMBL/GenBank/DDBJ whole genome shotgun (WGS) entry which is preliminary data.</text>
</comment>
<protein>
    <submittedName>
        <fullName evidence="1">Uncharacterized protein</fullName>
    </submittedName>
</protein>
<accession>A0A934J2U7</accession>